<comment type="caution">
    <text evidence="2">The sequence shown here is derived from an EMBL/GenBank/DDBJ whole genome shotgun (WGS) entry which is preliminary data.</text>
</comment>
<name>A0A937D8I8_9BURK</name>
<reference evidence="2" key="1">
    <citation type="submission" date="2021-01" db="EMBL/GenBank/DDBJ databases">
        <title>Ramlibacter sp. strain AW1 16S ribosomal RNA gene Genome sequencing and assembly.</title>
        <authorList>
            <person name="Kang M."/>
        </authorList>
    </citation>
    <scope>NUCLEOTIDE SEQUENCE</scope>
    <source>
        <strain evidence="2">AW1</strain>
    </source>
</reference>
<proteinExistence type="predicted"/>
<protein>
    <submittedName>
        <fullName evidence="2">Uncharacterized protein</fullName>
    </submittedName>
</protein>
<keyword evidence="3" id="KW-1185">Reference proteome</keyword>
<sequence>MAKIAHHRGVTLAALMLVLGSGARAGSPPPPPFEQAYRAWEIVTDLARRNGDPGISGECGKTFQAAVVPALRRQTRQEQDRAAAACVAAARAACANGQLKTTPETARNCQAFR</sequence>
<feature type="signal peptide" evidence="1">
    <location>
        <begin position="1"/>
        <end position="25"/>
    </location>
</feature>
<gene>
    <name evidence="2" type="ORF">JI739_22375</name>
</gene>
<dbReference type="RefSeq" id="WP_201686235.1">
    <property type="nucleotide sequence ID" value="NZ_JAEQNA010000011.1"/>
</dbReference>
<dbReference type="EMBL" id="JAEQNA010000011">
    <property type="protein sequence ID" value="MBL0423098.1"/>
    <property type="molecule type" value="Genomic_DNA"/>
</dbReference>
<keyword evidence="1" id="KW-0732">Signal</keyword>
<dbReference type="AlphaFoldDB" id="A0A937D8I8"/>
<evidence type="ECO:0000256" key="1">
    <source>
        <dbReference type="SAM" id="SignalP"/>
    </source>
</evidence>
<dbReference type="Proteomes" id="UP000613011">
    <property type="component" value="Unassembled WGS sequence"/>
</dbReference>
<accession>A0A937D8I8</accession>
<evidence type="ECO:0000313" key="2">
    <source>
        <dbReference type="EMBL" id="MBL0423098.1"/>
    </source>
</evidence>
<evidence type="ECO:0000313" key="3">
    <source>
        <dbReference type="Proteomes" id="UP000613011"/>
    </source>
</evidence>
<organism evidence="2 3">
    <name type="scientific">Ramlibacter aurantiacus</name>
    <dbReference type="NCBI Taxonomy" id="2801330"/>
    <lineage>
        <taxon>Bacteria</taxon>
        <taxon>Pseudomonadati</taxon>
        <taxon>Pseudomonadota</taxon>
        <taxon>Betaproteobacteria</taxon>
        <taxon>Burkholderiales</taxon>
        <taxon>Comamonadaceae</taxon>
        <taxon>Ramlibacter</taxon>
    </lineage>
</organism>
<feature type="chain" id="PRO_5037289588" evidence="1">
    <location>
        <begin position="26"/>
        <end position="113"/>
    </location>
</feature>